<keyword evidence="1" id="KW-0479">Metal-binding</keyword>
<feature type="region of interest" description="Disordered" evidence="4">
    <location>
        <begin position="190"/>
        <end position="277"/>
    </location>
</feature>
<organism evidence="5 6">
    <name type="scientific">Baekduia soli</name>
    <dbReference type="NCBI Taxonomy" id="496014"/>
    <lineage>
        <taxon>Bacteria</taxon>
        <taxon>Bacillati</taxon>
        <taxon>Actinomycetota</taxon>
        <taxon>Thermoleophilia</taxon>
        <taxon>Solirubrobacterales</taxon>
        <taxon>Baekduiaceae</taxon>
        <taxon>Baekduia</taxon>
    </lineage>
</organism>
<keyword evidence="2" id="KW-0408">Iron</keyword>
<evidence type="ECO:0000256" key="3">
    <source>
        <dbReference type="ARBA" id="ARBA00023014"/>
    </source>
</evidence>
<dbReference type="GO" id="GO:0051536">
    <property type="term" value="F:iron-sulfur cluster binding"/>
    <property type="evidence" value="ECO:0007669"/>
    <property type="project" value="UniProtKB-KW"/>
</dbReference>
<gene>
    <name evidence="5" type="ORF">FSW04_06170</name>
</gene>
<evidence type="ECO:0000313" key="6">
    <source>
        <dbReference type="Proteomes" id="UP000321805"/>
    </source>
</evidence>
<protein>
    <submittedName>
        <fullName evidence="5">NADH-quinone oxidoreductase subunit E</fullName>
    </submittedName>
</protein>
<feature type="compositionally biased region" description="Pro residues" evidence="4">
    <location>
        <begin position="254"/>
        <end position="269"/>
    </location>
</feature>
<evidence type="ECO:0000256" key="4">
    <source>
        <dbReference type="SAM" id="MobiDB-lite"/>
    </source>
</evidence>
<dbReference type="Pfam" id="PF01257">
    <property type="entry name" value="2Fe-2S_thioredx"/>
    <property type="match status" value="1"/>
</dbReference>
<dbReference type="PANTHER" id="PTHR10371:SF3">
    <property type="entry name" value="NADH DEHYDROGENASE [UBIQUINONE] FLAVOPROTEIN 2, MITOCHONDRIAL"/>
    <property type="match status" value="1"/>
</dbReference>
<dbReference type="Gene3D" id="3.40.30.10">
    <property type="entry name" value="Glutaredoxin"/>
    <property type="match status" value="1"/>
</dbReference>
<evidence type="ECO:0000313" key="5">
    <source>
        <dbReference type="EMBL" id="QEC47217.1"/>
    </source>
</evidence>
<dbReference type="GO" id="GO:0003954">
    <property type="term" value="F:NADH dehydrogenase activity"/>
    <property type="evidence" value="ECO:0007669"/>
    <property type="project" value="TreeGrafter"/>
</dbReference>
<reference evidence="5 6" key="1">
    <citation type="journal article" date="2018" name="J. Microbiol.">
        <title>Baekduia soli gen. nov., sp. nov., a novel bacterium isolated from the soil of Baekdu Mountain and proposal of a novel family name, Baekduiaceae fam. nov.</title>
        <authorList>
            <person name="An D.S."/>
            <person name="Siddiqi M.Z."/>
            <person name="Kim K.H."/>
            <person name="Yu H.S."/>
            <person name="Im W.T."/>
        </authorList>
    </citation>
    <scope>NUCLEOTIDE SEQUENCE [LARGE SCALE GENOMIC DNA]</scope>
    <source>
        <strain evidence="5 6">BR7-21</strain>
    </source>
</reference>
<dbReference type="InterPro" id="IPR041921">
    <property type="entry name" value="NuoE_N"/>
</dbReference>
<dbReference type="KEGG" id="bsol:FSW04_06170"/>
<keyword evidence="6" id="KW-1185">Reference proteome</keyword>
<dbReference type="OrthoDB" id="9807941at2"/>
<feature type="region of interest" description="Disordered" evidence="4">
    <location>
        <begin position="1"/>
        <end position="38"/>
    </location>
</feature>
<sequence length="277" mass="29663">MSSMEVRRFAQGSRIPGWDDSVDLAKDPQEIPDPATTPVPASLREEIEHHMAKYPDRRSAAIPALAAAQRLHGWCSPEAVGQVACVMRLTPAYLVAVASFYDMLDTRPVGHRRVYVCTNISCSLRGGRELLGRLKDAVGEDPDVQVRGFECLGACDIAPMVSVDGIYVGPVADDEVDLLAAQIRDGEDPLPAKQLLSRPSADPQANTREWDRPGTDFAQVESELQRPAPGSDPLPPEPSSFGPPMGEPVHPGDAGPPAPLEQAPTPPDGPSQEDGTP</sequence>
<dbReference type="PANTHER" id="PTHR10371">
    <property type="entry name" value="NADH DEHYDROGENASE UBIQUINONE FLAVOPROTEIN 2, MITOCHONDRIAL"/>
    <property type="match status" value="1"/>
</dbReference>
<name>A0A5B8U2G5_9ACTN</name>
<keyword evidence="3" id="KW-0411">Iron-sulfur</keyword>
<dbReference type="EMBL" id="CP042430">
    <property type="protein sequence ID" value="QEC47217.1"/>
    <property type="molecule type" value="Genomic_DNA"/>
</dbReference>
<dbReference type="InterPro" id="IPR036249">
    <property type="entry name" value="Thioredoxin-like_sf"/>
</dbReference>
<evidence type="ECO:0000256" key="1">
    <source>
        <dbReference type="ARBA" id="ARBA00022723"/>
    </source>
</evidence>
<dbReference type="Gene3D" id="1.10.10.1590">
    <property type="entry name" value="NADH-quinone oxidoreductase subunit E"/>
    <property type="match status" value="1"/>
</dbReference>
<dbReference type="GO" id="GO:0046872">
    <property type="term" value="F:metal ion binding"/>
    <property type="evidence" value="ECO:0007669"/>
    <property type="project" value="UniProtKB-KW"/>
</dbReference>
<dbReference type="CDD" id="cd02980">
    <property type="entry name" value="TRX_Fd_family"/>
    <property type="match status" value="1"/>
</dbReference>
<dbReference type="SUPFAM" id="SSF52833">
    <property type="entry name" value="Thioredoxin-like"/>
    <property type="match status" value="1"/>
</dbReference>
<dbReference type="Proteomes" id="UP000321805">
    <property type="component" value="Chromosome"/>
</dbReference>
<proteinExistence type="predicted"/>
<dbReference type="AlphaFoldDB" id="A0A5B8U2G5"/>
<evidence type="ECO:0000256" key="2">
    <source>
        <dbReference type="ARBA" id="ARBA00023004"/>
    </source>
</evidence>
<feature type="compositionally biased region" description="Low complexity" evidence="4">
    <location>
        <begin position="239"/>
        <end position="248"/>
    </location>
</feature>
<accession>A0A5B8U2G5</accession>